<reference evidence="4" key="1">
    <citation type="submission" date="2021-08" db="EMBL/GenBank/DDBJ databases">
        <title>WGS assembly of Ceratopteris richardii.</title>
        <authorList>
            <person name="Marchant D.B."/>
            <person name="Chen G."/>
            <person name="Jenkins J."/>
            <person name="Shu S."/>
            <person name="Leebens-Mack J."/>
            <person name="Grimwood J."/>
            <person name="Schmutz J."/>
            <person name="Soltis P."/>
            <person name="Soltis D."/>
            <person name="Chen Z.-H."/>
        </authorList>
    </citation>
    <scope>NUCLEOTIDE SEQUENCE</scope>
    <source>
        <strain evidence="4">Whitten #5841</strain>
        <tissue evidence="4">Leaf</tissue>
    </source>
</reference>
<sequence length="380" mass="42167">MEINMGPQGASLIPNLSDDVALLCLSRVARVELPKLQFVCKAWRGLCESKDFWDLRQKIASTEAWIYVKPSDSPFRAFSPQLNKWFELPQMLRSSNGSSLQGFACVAVGAKLLVMGGIYQTNDNDKGTQGFSTVSSGDVHVYNACTNRWSRASSMKTPRSWFAAAVVGDFVYVAGGQGRDCFLNSVEVYDSTKDVWSYVPNMACVRSSCSAFAVNGKVWVIGGEVVRNQYGERPERGSAEVYDPQLGIWKLIPEMWLDTKKVPSPGTVHCGKMLFVYQNKLMMYDEITNKWHRIGYSSGGDAFNNHFSRFGFACESIDEELYIIGGFKVSKQYGSSLQALNTTEVSKVSLEQPSKYTSWRRMANMGTDKGSVLASAVLSS</sequence>
<keyword evidence="5" id="KW-1185">Reference proteome</keyword>
<name>A0A8T2QW86_CERRI</name>
<evidence type="ECO:0000313" key="4">
    <source>
        <dbReference type="EMBL" id="KAH7287695.1"/>
    </source>
</evidence>
<dbReference type="SMART" id="SM00256">
    <property type="entry name" value="FBOX"/>
    <property type="match status" value="1"/>
</dbReference>
<accession>A0A8T2QW86</accession>
<dbReference type="OMA" id="STECWEG"/>
<dbReference type="Gene3D" id="2.120.10.80">
    <property type="entry name" value="Kelch-type beta propeller"/>
    <property type="match status" value="1"/>
</dbReference>
<dbReference type="PANTHER" id="PTHR46344">
    <property type="entry name" value="OS02G0202900 PROTEIN"/>
    <property type="match status" value="1"/>
</dbReference>
<evidence type="ECO:0000313" key="5">
    <source>
        <dbReference type="Proteomes" id="UP000825935"/>
    </source>
</evidence>
<dbReference type="SMART" id="SM00612">
    <property type="entry name" value="Kelch"/>
    <property type="match status" value="2"/>
</dbReference>
<dbReference type="EMBL" id="CM035437">
    <property type="protein sequence ID" value="KAH7287694.1"/>
    <property type="molecule type" value="Genomic_DNA"/>
</dbReference>
<dbReference type="EMBL" id="CM035437">
    <property type="protein sequence ID" value="KAH7287695.1"/>
    <property type="molecule type" value="Genomic_DNA"/>
</dbReference>
<dbReference type="InterPro" id="IPR001810">
    <property type="entry name" value="F-box_dom"/>
</dbReference>
<evidence type="ECO:0000256" key="1">
    <source>
        <dbReference type="ARBA" id="ARBA00022441"/>
    </source>
</evidence>
<dbReference type="SUPFAM" id="SSF81383">
    <property type="entry name" value="F-box domain"/>
    <property type="match status" value="1"/>
</dbReference>
<dbReference type="PANTHER" id="PTHR46344:SF27">
    <property type="entry name" value="KELCH REPEAT SUPERFAMILY PROTEIN"/>
    <property type="match status" value="1"/>
</dbReference>
<gene>
    <name evidence="4" type="ORF">KP509_32G069700</name>
</gene>
<dbReference type="InterPro" id="IPR006652">
    <property type="entry name" value="Kelch_1"/>
</dbReference>
<dbReference type="AlphaFoldDB" id="A0A8T2QW86"/>
<keyword evidence="1" id="KW-0880">Kelch repeat</keyword>
<comment type="caution">
    <text evidence="4">The sequence shown here is derived from an EMBL/GenBank/DDBJ whole genome shotgun (WGS) entry which is preliminary data.</text>
</comment>
<dbReference type="InterPro" id="IPR036047">
    <property type="entry name" value="F-box-like_dom_sf"/>
</dbReference>
<feature type="domain" description="F-box" evidence="3">
    <location>
        <begin position="16"/>
        <end position="56"/>
    </location>
</feature>
<dbReference type="Proteomes" id="UP000825935">
    <property type="component" value="Chromosome 32"/>
</dbReference>
<dbReference type="Pfam" id="PF24681">
    <property type="entry name" value="Kelch_KLHDC2_KLHL20_DRC7"/>
    <property type="match status" value="1"/>
</dbReference>
<keyword evidence="2" id="KW-0677">Repeat</keyword>
<dbReference type="OrthoDB" id="45365at2759"/>
<dbReference type="Pfam" id="PF00646">
    <property type="entry name" value="F-box"/>
    <property type="match status" value="1"/>
</dbReference>
<dbReference type="SUPFAM" id="SSF117281">
    <property type="entry name" value="Kelch motif"/>
    <property type="match status" value="1"/>
</dbReference>
<organism evidence="4 5">
    <name type="scientific">Ceratopteris richardii</name>
    <name type="common">Triangle waterfern</name>
    <dbReference type="NCBI Taxonomy" id="49495"/>
    <lineage>
        <taxon>Eukaryota</taxon>
        <taxon>Viridiplantae</taxon>
        <taxon>Streptophyta</taxon>
        <taxon>Embryophyta</taxon>
        <taxon>Tracheophyta</taxon>
        <taxon>Polypodiopsida</taxon>
        <taxon>Polypodiidae</taxon>
        <taxon>Polypodiales</taxon>
        <taxon>Pteridineae</taxon>
        <taxon>Pteridaceae</taxon>
        <taxon>Parkerioideae</taxon>
        <taxon>Ceratopteris</taxon>
    </lineage>
</organism>
<protein>
    <recommendedName>
        <fullName evidence="3">F-box domain-containing protein</fullName>
    </recommendedName>
</protein>
<dbReference type="InterPro" id="IPR015915">
    <property type="entry name" value="Kelch-typ_b-propeller"/>
</dbReference>
<evidence type="ECO:0000256" key="2">
    <source>
        <dbReference type="ARBA" id="ARBA00022737"/>
    </source>
</evidence>
<evidence type="ECO:0000259" key="3">
    <source>
        <dbReference type="SMART" id="SM00256"/>
    </source>
</evidence>
<proteinExistence type="predicted"/>